<dbReference type="Proteomes" id="UP001610563">
    <property type="component" value="Unassembled WGS sequence"/>
</dbReference>
<keyword evidence="2" id="KW-1185">Reference proteome</keyword>
<proteinExistence type="predicted"/>
<gene>
    <name evidence="1" type="ORF">BJX66DRAFT_292063</name>
</gene>
<reference evidence="1 2" key="1">
    <citation type="submission" date="2024-07" db="EMBL/GenBank/DDBJ databases">
        <title>Section-level genome sequencing and comparative genomics of Aspergillus sections Usti and Cavernicolus.</title>
        <authorList>
            <consortium name="Lawrence Berkeley National Laboratory"/>
            <person name="Nybo J.L."/>
            <person name="Vesth T.C."/>
            <person name="Theobald S."/>
            <person name="Frisvad J.C."/>
            <person name="Larsen T.O."/>
            <person name="Kjaerboelling I."/>
            <person name="Rothschild-Mancinelli K."/>
            <person name="Lyhne E.K."/>
            <person name="Kogle M.E."/>
            <person name="Barry K."/>
            <person name="Clum A."/>
            <person name="Na H."/>
            <person name="Ledsgaard L."/>
            <person name="Lin J."/>
            <person name="Lipzen A."/>
            <person name="Kuo A."/>
            <person name="Riley R."/>
            <person name="Mondo S."/>
            <person name="Labutti K."/>
            <person name="Haridas S."/>
            <person name="Pangalinan J."/>
            <person name="Salamov A.A."/>
            <person name="Simmons B.A."/>
            <person name="Magnuson J.K."/>
            <person name="Chen J."/>
            <person name="Drula E."/>
            <person name="Henrissat B."/>
            <person name="Wiebenga A."/>
            <person name="Lubbers R.J."/>
            <person name="Gomes A.C."/>
            <person name="Makela M.R."/>
            <person name="Stajich J."/>
            <person name="Grigoriev I.V."/>
            <person name="Mortensen U.H."/>
            <person name="De Vries R.P."/>
            <person name="Baker S.E."/>
            <person name="Andersen M.R."/>
        </authorList>
    </citation>
    <scope>NUCLEOTIDE SEQUENCE [LARGE SCALE GENOMIC DNA]</scope>
    <source>
        <strain evidence="1 2">CBS 209.92</strain>
    </source>
</reference>
<dbReference type="InterPro" id="IPR036812">
    <property type="entry name" value="NAD(P)_OxRdtase_dom_sf"/>
</dbReference>
<dbReference type="EMBL" id="JBFTWV010000005">
    <property type="protein sequence ID" value="KAL2799992.1"/>
    <property type="molecule type" value="Genomic_DNA"/>
</dbReference>
<name>A0ABR4GLT4_9EURO</name>
<evidence type="ECO:0000313" key="1">
    <source>
        <dbReference type="EMBL" id="KAL2799992.1"/>
    </source>
</evidence>
<protein>
    <recommendedName>
        <fullName evidence="3">Aldo/keto reductase</fullName>
    </recommendedName>
</protein>
<accession>A0ABR4GLT4</accession>
<comment type="caution">
    <text evidence="1">The sequence shown here is derived from an EMBL/GenBank/DDBJ whole genome shotgun (WGS) entry which is preliminary data.</text>
</comment>
<dbReference type="Gene3D" id="3.20.20.100">
    <property type="entry name" value="NADP-dependent oxidoreductase domain"/>
    <property type="match status" value="1"/>
</dbReference>
<evidence type="ECO:0008006" key="3">
    <source>
        <dbReference type="Google" id="ProtNLM"/>
    </source>
</evidence>
<organism evidence="1 2">
    <name type="scientific">Aspergillus keveii</name>
    <dbReference type="NCBI Taxonomy" id="714993"/>
    <lineage>
        <taxon>Eukaryota</taxon>
        <taxon>Fungi</taxon>
        <taxon>Dikarya</taxon>
        <taxon>Ascomycota</taxon>
        <taxon>Pezizomycotina</taxon>
        <taxon>Eurotiomycetes</taxon>
        <taxon>Eurotiomycetidae</taxon>
        <taxon>Eurotiales</taxon>
        <taxon>Aspergillaceae</taxon>
        <taxon>Aspergillus</taxon>
        <taxon>Aspergillus subgen. Nidulantes</taxon>
    </lineage>
</organism>
<sequence length="64" mass="6820">MPPPERTTIGGDIEIPRMISGLWQLAGGHDRNVNIGTAAQAMHPLIDAGLDCFDMADHYGDAGM</sequence>
<evidence type="ECO:0000313" key="2">
    <source>
        <dbReference type="Proteomes" id="UP001610563"/>
    </source>
</evidence>
<dbReference type="SUPFAM" id="SSF51430">
    <property type="entry name" value="NAD(P)-linked oxidoreductase"/>
    <property type="match status" value="1"/>
</dbReference>